<dbReference type="GO" id="GO:0030638">
    <property type="term" value="P:polyketide metabolic process"/>
    <property type="evidence" value="ECO:0007669"/>
    <property type="project" value="InterPro"/>
</dbReference>
<name>A0A515ELT9_9BURK</name>
<evidence type="ECO:0008006" key="3">
    <source>
        <dbReference type="Google" id="ProtNLM"/>
    </source>
</evidence>
<evidence type="ECO:0000313" key="2">
    <source>
        <dbReference type="Proteomes" id="UP000317365"/>
    </source>
</evidence>
<sequence>MTKDEVQAIVAPFYKQALTVNTETTSTAVLEKILADSFQSINSQGSKDKATLIQQVAGFWKLIPNLVWEPQDLVIGVDGKKVVVRAVATGSPKGNFMGMELDGSKPFKIDTTDIHEIDNGQIVRVHHLEDWATGLKQLKG</sequence>
<dbReference type="SUPFAM" id="SSF54427">
    <property type="entry name" value="NTF2-like"/>
    <property type="match status" value="1"/>
</dbReference>
<protein>
    <recommendedName>
        <fullName evidence="3">Polyketide cyclase</fullName>
    </recommendedName>
</protein>
<reference evidence="2" key="2">
    <citation type="journal article" date="2020" name="Int. J. Syst. Evol. Microbiol.">
        <title>Genomic insights into a novel species Rhodoferax aquaticus sp. nov., isolated from freshwater.</title>
        <authorList>
            <person name="Li T."/>
            <person name="Zhuo Y."/>
            <person name="Jin C.Z."/>
            <person name="Wu X."/>
            <person name="Ko S.R."/>
            <person name="Jin F.J."/>
            <person name="Ahn C.Y."/>
            <person name="Oh H.M."/>
            <person name="Lee H.G."/>
            <person name="Jin L."/>
        </authorList>
    </citation>
    <scope>NUCLEOTIDE SEQUENCE [LARGE SCALE GENOMIC DNA]</scope>
    <source>
        <strain evidence="2">Gr-4</strain>
    </source>
</reference>
<dbReference type="AlphaFoldDB" id="A0A515ELT9"/>
<keyword evidence="2" id="KW-1185">Reference proteome</keyword>
<dbReference type="RefSeq" id="WP_142809633.1">
    <property type="nucleotide sequence ID" value="NZ_CP036282.1"/>
</dbReference>
<dbReference type="InterPro" id="IPR009959">
    <property type="entry name" value="Cyclase_SnoaL-like"/>
</dbReference>
<dbReference type="Pfam" id="PF07366">
    <property type="entry name" value="SnoaL"/>
    <property type="match status" value="1"/>
</dbReference>
<evidence type="ECO:0000313" key="1">
    <source>
        <dbReference type="EMBL" id="QDL53594.1"/>
    </source>
</evidence>
<dbReference type="KEGG" id="rhg:EXZ61_05050"/>
<dbReference type="EMBL" id="CP036282">
    <property type="protein sequence ID" value="QDL53594.1"/>
    <property type="molecule type" value="Genomic_DNA"/>
</dbReference>
<reference evidence="2" key="1">
    <citation type="submission" date="2019-02" db="EMBL/GenBank/DDBJ databases">
        <title>Complete genome sequence of Rhodoferax sp. Gr-4.</title>
        <authorList>
            <person name="Jin L."/>
        </authorList>
    </citation>
    <scope>NUCLEOTIDE SEQUENCE [LARGE SCALE GENOMIC DNA]</scope>
    <source>
        <strain evidence="2">Gr-4</strain>
    </source>
</reference>
<dbReference type="InterPro" id="IPR032710">
    <property type="entry name" value="NTF2-like_dom_sf"/>
</dbReference>
<accession>A0A515ELT9</accession>
<organism evidence="1 2">
    <name type="scientific">Rhodoferax aquaticus</name>
    <dbReference type="NCBI Taxonomy" id="2527691"/>
    <lineage>
        <taxon>Bacteria</taxon>
        <taxon>Pseudomonadati</taxon>
        <taxon>Pseudomonadota</taxon>
        <taxon>Betaproteobacteria</taxon>
        <taxon>Burkholderiales</taxon>
        <taxon>Comamonadaceae</taxon>
        <taxon>Rhodoferax</taxon>
    </lineage>
</organism>
<proteinExistence type="predicted"/>
<gene>
    <name evidence="1" type="ORF">EXZ61_05050</name>
</gene>
<dbReference type="Proteomes" id="UP000317365">
    <property type="component" value="Chromosome"/>
</dbReference>
<dbReference type="Gene3D" id="3.10.450.50">
    <property type="match status" value="1"/>
</dbReference>